<accession>A0ABW3XK30</accession>
<name>A0ABW3XK30_9ACTN</name>
<dbReference type="Proteomes" id="UP001597058">
    <property type="component" value="Unassembled WGS sequence"/>
</dbReference>
<dbReference type="EMBL" id="JBHTMM010000036">
    <property type="protein sequence ID" value="MFD1309311.1"/>
    <property type="molecule type" value="Genomic_DNA"/>
</dbReference>
<gene>
    <name evidence="1" type="ORF">ACFQ5X_26070</name>
</gene>
<organism evidence="1 2">
    <name type="scientific">Streptomyces kaempferi</name>
    <dbReference type="NCBI Taxonomy" id="333725"/>
    <lineage>
        <taxon>Bacteria</taxon>
        <taxon>Bacillati</taxon>
        <taxon>Actinomycetota</taxon>
        <taxon>Actinomycetes</taxon>
        <taxon>Kitasatosporales</taxon>
        <taxon>Streptomycetaceae</taxon>
        <taxon>Streptomyces</taxon>
    </lineage>
</organism>
<keyword evidence="2" id="KW-1185">Reference proteome</keyword>
<sequence>MNEGLEWESLQVGDLVEISLAMTPTRVTGVDQYYAYVEWPWGDIDPESRFRWDGGRAFARNPDSQDWADSPYRTDPEPWHLTENAMCMVGIPETIAQVVDIRRCEQPQDVGWLPRPHLMLGVIPADRRAYTDDEDAGDTLHFPSAEPIAIKRAAE</sequence>
<evidence type="ECO:0000313" key="2">
    <source>
        <dbReference type="Proteomes" id="UP001597058"/>
    </source>
</evidence>
<reference evidence="2" key="1">
    <citation type="journal article" date="2019" name="Int. J. Syst. Evol. Microbiol.">
        <title>The Global Catalogue of Microorganisms (GCM) 10K type strain sequencing project: providing services to taxonomists for standard genome sequencing and annotation.</title>
        <authorList>
            <consortium name="The Broad Institute Genomics Platform"/>
            <consortium name="The Broad Institute Genome Sequencing Center for Infectious Disease"/>
            <person name="Wu L."/>
            <person name="Ma J."/>
        </authorList>
    </citation>
    <scope>NUCLEOTIDE SEQUENCE [LARGE SCALE GENOMIC DNA]</scope>
    <source>
        <strain evidence="2">CGMCC 4.7020</strain>
    </source>
</reference>
<protein>
    <submittedName>
        <fullName evidence="1">Uncharacterized protein</fullName>
    </submittedName>
</protein>
<comment type="caution">
    <text evidence="1">The sequence shown here is derived from an EMBL/GenBank/DDBJ whole genome shotgun (WGS) entry which is preliminary data.</text>
</comment>
<evidence type="ECO:0000313" key="1">
    <source>
        <dbReference type="EMBL" id="MFD1309311.1"/>
    </source>
</evidence>
<dbReference type="RefSeq" id="WP_381232712.1">
    <property type="nucleotide sequence ID" value="NZ_JBHSKH010000003.1"/>
</dbReference>
<proteinExistence type="predicted"/>